<dbReference type="SMART" id="SM00321">
    <property type="entry name" value="WSC"/>
    <property type="match status" value="1"/>
</dbReference>
<dbReference type="InterPro" id="IPR012334">
    <property type="entry name" value="Pectin_lyas_fold"/>
</dbReference>
<keyword evidence="1" id="KW-0732">Signal</keyword>
<dbReference type="InterPro" id="IPR011050">
    <property type="entry name" value="Pectin_lyase_fold/virulence"/>
</dbReference>
<dbReference type="InterPro" id="IPR024535">
    <property type="entry name" value="RHGA/B-epi-like_pectate_lyase"/>
</dbReference>
<dbReference type="Gene3D" id="2.160.20.10">
    <property type="entry name" value="Single-stranded right-handed beta-helix, Pectin lyase-like"/>
    <property type="match status" value="2"/>
</dbReference>
<dbReference type="InterPro" id="IPR002889">
    <property type="entry name" value="WSC_carb-bd"/>
</dbReference>
<evidence type="ECO:0000313" key="4">
    <source>
        <dbReference type="Proteomes" id="UP000054321"/>
    </source>
</evidence>
<sequence length="914" mass="96001">MGFMRSALLSVLMLGAACANSTPLEAESTVTKRASSYWYENIAHQGIAPFAPSGYQVYRNVKDFGAVGDGVTDDTAAINNAILSGGRCGRLCTSSTLTPATVYFPAGTYLISSSIVDQYYTNLIGDPTNKPTIKATAGFQGNGLIDGDKYYGDNNPNNPNWISTNVFYRQVRNFIIDLTAIPASNNINGIHWPTAQATSLQNIIFQMSTASGTQHVGISIENGSAGFLTDLTFNGGNVGASVGNQQYTMRNLVFNNCVTAIQSGFTWVWVYQGISINNCKVGIDMSVGGSSALGVGSITLVDSSITNTPVGILTGFTSSSQPATANSLIVENLSLNNVPVAVQEIGGATLLAGGTQTIAAWGQGNEYTPNGPQRFQGSITANTRPTSLLSGSKYYTRSKPQYETLPLSQFSSVRSAGATGNGVTDDTTALQNIINKATAAGQIVYFDAGIYLVTKTLTIPPGAKIVGEEYPLIMSSGSFFNNINTPQPVVQVGTPGQTGQVEWSDMIVTTQGTQAGAILIQWNLATSGTPSGMWDVHTRIGGFKGSNLQVAQCPVTSGSSTVNTACIGAYMSMHIAASASNLYMENNWLWTADHDIDDPNNTQITIFSGRGLYIESTAGTFWLVGTAVEHHVLYQYQVANSQNIYMGVIQTETPYYQPNPAAPTPFSVVSSLNDPNFASSCAGQSGRCAEAWGLRILNSQNILVYAAGFYSFFINNGGTATCAVGGTGGSQTCQNNIFSVEGSLSNIHVYNVGTVGVVNMITQNGVSLAHATDNINVYPDVIALFRVSASGGTPPSTTFATVTTTASNPGTTGWNFLGCYSDNVNGRTLVNNIQVQGGSTAMSVELCQAACKANGYSIAGVEYSGECWCDNKFENGGGPASDGNAQCTMTCSGAPQETCGGPNRLDVYTTATPA</sequence>
<feature type="signal peptide" evidence="1">
    <location>
        <begin position="1"/>
        <end position="19"/>
    </location>
</feature>
<dbReference type="HOGENOM" id="CLU_002540_2_2_1"/>
<dbReference type="OrthoDB" id="1046782at2759"/>
<dbReference type="STRING" id="913774.A0A0C3HKJ4"/>
<dbReference type="PANTHER" id="PTHR33928:SF2">
    <property type="entry name" value="PECTATE LYASE SUPERFAMILY PROTEIN DOMAIN-CONTAINING PROTEIN-RELATED"/>
    <property type="match status" value="1"/>
</dbReference>
<name>A0A0C3HKJ4_OIDMZ</name>
<proteinExistence type="predicted"/>
<keyword evidence="4" id="KW-1185">Reference proteome</keyword>
<accession>A0A0C3HKJ4</accession>
<reference evidence="4" key="2">
    <citation type="submission" date="2015-01" db="EMBL/GenBank/DDBJ databases">
        <title>Evolutionary Origins and Diversification of the Mycorrhizal Mutualists.</title>
        <authorList>
            <consortium name="DOE Joint Genome Institute"/>
            <consortium name="Mycorrhizal Genomics Consortium"/>
            <person name="Kohler A."/>
            <person name="Kuo A."/>
            <person name="Nagy L.G."/>
            <person name="Floudas D."/>
            <person name="Copeland A."/>
            <person name="Barry K.W."/>
            <person name="Cichocki N."/>
            <person name="Veneault-Fourrey C."/>
            <person name="LaButti K."/>
            <person name="Lindquist E.A."/>
            <person name="Lipzen A."/>
            <person name="Lundell T."/>
            <person name="Morin E."/>
            <person name="Murat C."/>
            <person name="Riley R."/>
            <person name="Ohm R."/>
            <person name="Sun H."/>
            <person name="Tunlid A."/>
            <person name="Henrissat B."/>
            <person name="Grigoriev I.V."/>
            <person name="Hibbett D.S."/>
            <person name="Martin F."/>
        </authorList>
    </citation>
    <scope>NUCLEOTIDE SEQUENCE [LARGE SCALE GENOMIC DNA]</scope>
    <source>
        <strain evidence="4">Zn</strain>
    </source>
</reference>
<dbReference type="FunFam" id="2.160.20.10:FF:000026">
    <property type="entry name" value="Exo-beta-1,3-glucanase Exg0"/>
    <property type="match status" value="1"/>
</dbReference>
<dbReference type="Pfam" id="PF01822">
    <property type="entry name" value="WSC"/>
    <property type="match status" value="1"/>
</dbReference>
<evidence type="ECO:0000256" key="1">
    <source>
        <dbReference type="SAM" id="SignalP"/>
    </source>
</evidence>
<dbReference type="PROSITE" id="PS51257">
    <property type="entry name" value="PROKAR_LIPOPROTEIN"/>
    <property type="match status" value="1"/>
</dbReference>
<feature type="chain" id="PRO_5002165432" evidence="1">
    <location>
        <begin position="20"/>
        <end position="914"/>
    </location>
</feature>
<dbReference type="GO" id="GO:0004650">
    <property type="term" value="F:polygalacturonase activity"/>
    <property type="evidence" value="ECO:0007669"/>
    <property type="project" value="InterPro"/>
</dbReference>
<dbReference type="CDD" id="cd23668">
    <property type="entry name" value="GH55_beta13glucanase-like"/>
    <property type="match status" value="1"/>
</dbReference>
<reference evidence="3 4" key="1">
    <citation type="submission" date="2014-04" db="EMBL/GenBank/DDBJ databases">
        <authorList>
            <consortium name="DOE Joint Genome Institute"/>
            <person name="Kuo A."/>
            <person name="Martino E."/>
            <person name="Perotto S."/>
            <person name="Kohler A."/>
            <person name="Nagy L.G."/>
            <person name="Floudas D."/>
            <person name="Copeland A."/>
            <person name="Barry K.W."/>
            <person name="Cichocki N."/>
            <person name="Veneault-Fourrey C."/>
            <person name="LaButti K."/>
            <person name="Lindquist E.A."/>
            <person name="Lipzen A."/>
            <person name="Lundell T."/>
            <person name="Morin E."/>
            <person name="Murat C."/>
            <person name="Sun H."/>
            <person name="Tunlid A."/>
            <person name="Henrissat B."/>
            <person name="Grigoriev I.V."/>
            <person name="Hibbett D.S."/>
            <person name="Martin F."/>
            <person name="Nordberg H.P."/>
            <person name="Cantor M.N."/>
            <person name="Hua S.X."/>
        </authorList>
    </citation>
    <scope>NUCLEOTIDE SEQUENCE [LARGE SCALE GENOMIC DNA]</scope>
    <source>
        <strain evidence="3 4">Zn</strain>
    </source>
</reference>
<dbReference type="AlphaFoldDB" id="A0A0C3HKJ4"/>
<dbReference type="EMBL" id="KN832874">
    <property type="protein sequence ID" value="KIN02862.1"/>
    <property type="molecule type" value="Genomic_DNA"/>
</dbReference>
<dbReference type="FunFam" id="2.160.20.10:FF:000023">
    <property type="entry name" value="Exo-beta-1,3-glucanase Exg0"/>
    <property type="match status" value="1"/>
</dbReference>
<dbReference type="InParanoid" id="A0A0C3HKJ4"/>
<dbReference type="SUPFAM" id="SSF51126">
    <property type="entry name" value="Pectin lyase-like"/>
    <property type="match status" value="2"/>
</dbReference>
<dbReference type="Pfam" id="PF12708">
    <property type="entry name" value="Pect-lyase_RHGA_epim"/>
    <property type="match status" value="2"/>
</dbReference>
<dbReference type="PROSITE" id="PS51212">
    <property type="entry name" value="WSC"/>
    <property type="match status" value="1"/>
</dbReference>
<organism evidence="3 4">
    <name type="scientific">Oidiodendron maius (strain Zn)</name>
    <dbReference type="NCBI Taxonomy" id="913774"/>
    <lineage>
        <taxon>Eukaryota</taxon>
        <taxon>Fungi</taxon>
        <taxon>Dikarya</taxon>
        <taxon>Ascomycota</taxon>
        <taxon>Pezizomycotina</taxon>
        <taxon>Leotiomycetes</taxon>
        <taxon>Leotiomycetes incertae sedis</taxon>
        <taxon>Myxotrichaceae</taxon>
        <taxon>Oidiodendron</taxon>
    </lineage>
</organism>
<feature type="domain" description="WSC" evidence="2">
    <location>
        <begin position="813"/>
        <end position="911"/>
    </location>
</feature>
<keyword evidence="3" id="KW-0378">Hydrolase</keyword>
<dbReference type="Proteomes" id="UP000054321">
    <property type="component" value="Unassembled WGS sequence"/>
</dbReference>
<dbReference type="InterPro" id="IPR039279">
    <property type="entry name" value="QRT3-like"/>
</dbReference>
<dbReference type="PANTHER" id="PTHR33928">
    <property type="entry name" value="POLYGALACTURONASE QRT3"/>
    <property type="match status" value="1"/>
</dbReference>
<gene>
    <name evidence="3" type="ORF">OIDMADRAFT_27352</name>
</gene>
<evidence type="ECO:0000259" key="2">
    <source>
        <dbReference type="PROSITE" id="PS51212"/>
    </source>
</evidence>
<evidence type="ECO:0000313" key="3">
    <source>
        <dbReference type="EMBL" id="KIN02862.1"/>
    </source>
</evidence>
<protein>
    <submittedName>
        <fullName evidence="3">Glycoside hydrolase family 55 protein</fullName>
    </submittedName>
</protein>